<dbReference type="Gene3D" id="3.40.50.410">
    <property type="entry name" value="von Willebrand factor, type A domain"/>
    <property type="match status" value="1"/>
</dbReference>
<dbReference type="SMART" id="SM00327">
    <property type="entry name" value="VWA"/>
    <property type="match status" value="1"/>
</dbReference>
<keyword evidence="1" id="KW-0175">Coiled coil</keyword>
<dbReference type="CDD" id="cd01454">
    <property type="entry name" value="vWA_norD_type"/>
    <property type="match status" value="1"/>
</dbReference>
<organism evidence="4 5">
    <name type="scientific">Heyndrickxia acidicola</name>
    <dbReference type="NCBI Taxonomy" id="209389"/>
    <lineage>
        <taxon>Bacteria</taxon>
        <taxon>Bacillati</taxon>
        <taxon>Bacillota</taxon>
        <taxon>Bacilli</taxon>
        <taxon>Bacillales</taxon>
        <taxon>Bacillaceae</taxon>
        <taxon>Heyndrickxia</taxon>
    </lineage>
</organism>
<dbReference type="SUPFAM" id="SSF53300">
    <property type="entry name" value="vWA-like"/>
    <property type="match status" value="1"/>
</dbReference>
<sequence>MERFIQFNDDKIDSMLLMELEDLAKTLTRDKEYEVRFSVHSYLDKKEKNIYISHFWNHRPEEIMRAGLKSDVFLRAIGNFGYSDTEESKRYLHQIEKTHLKRFAKQLFMMMEDARVEELSKKERPGIKKSFSIRRTVYRNYFASQRNTNLVKSIHTDALFNTIYLMLFSESPLEEVPSILPSVDMAMPYIKSQVYKYYDAKSTNSIAKICLELVEVLSDIISPDMLNEYFHFPDLTAEDKENGLDFDDLKRKDPLQNKDVSSKEKSGEEEIFEEEMRTWHRETSDMSKSFLQFDLDQGTQTDLLGEGVREGEAGDQALAIVQGSMQKTAKNDYSKMEAQKQKKDDTGTDRTEYGKENKYAVSIQLKPASPLADEIKKYSLYRSEIEALQRKLTKLIEKTLEHKRNAPRTNIQFGRLNKRLIPFFTEENPRLFHKKQEPSKEINAVFSLLVDCSASMYDKMDETKRGITLFHESLKSVKVAHEVVGFWEDTSEATKVRQPNYFKTVIDFHSSLKKQTGPEILQLEPEEDNRDGFAIRHMAERLKARQETQKFLLVFSDGEPAAFGYNQNGIVDTHEAVLEARKNGIEVINIFLSNSHIEESQRNTLKNIYGHFSMLVPEIEELPEILFPLLKRLLYRSI</sequence>
<dbReference type="InterPro" id="IPR002035">
    <property type="entry name" value="VWF_A"/>
</dbReference>
<gene>
    <name evidence="4" type="ORF">P4T90_00450</name>
</gene>
<dbReference type="Pfam" id="PF00092">
    <property type="entry name" value="VWA"/>
    <property type="match status" value="1"/>
</dbReference>
<dbReference type="InterPro" id="IPR051928">
    <property type="entry name" value="NorD/CobT"/>
</dbReference>
<comment type="caution">
    <text evidence="4">The sequence shown here is derived from an EMBL/GenBank/DDBJ whole genome shotgun (WGS) entry which is preliminary data.</text>
</comment>
<proteinExistence type="predicted"/>
<dbReference type="PANTHER" id="PTHR41248">
    <property type="entry name" value="NORD PROTEIN"/>
    <property type="match status" value="1"/>
</dbReference>
<dbReference type="Proteomes" id="UP001341444">
    <property type="component" value="Unassembled WGS sequence"/>
</dbReference>
<evidence type="ECO:0000259" key="3">
    <source>
        <dbReference type="SMART" id="SM00327"/>
    </source>
</evidence>
<name>A0ABU6MER8_9BACI</name>
<feature type="region of interest" description="Disordered" evidence="2">
    <location>
        <begin position="330"/>
        <end position="352"/>
    </location>
</feature>
<dbReference type="EMBL" id="JARMAB010000002">
    <property type="protein sequence ID" value="MED1201555.1"/>
    <property type="molecule type" value="Genomic_DNA"/>
</dbReference>
<keyword evidence="5" id="KW-1185">Reference proteome</keyword>
<dbReference type="RefSeq" id="WP_066263209.1">
    <property type="nucleotide sequence ID" value="NZ_JARMAB010000002.1"/>
</dbReference>
<reference evidence="4 5" key="1">
    <citation type="submission" date="2023-03" db="EMBL/GenBank/DDBJ databases">
        <title>Bacillus Genome Sequencing.</title>
        <authorList>
            <person name="Dunlap C."/>
        </authorList>
    </citation>
    <scope>NUCLEOTIDE SEQUENCE [LARGE SCALE GENOMIC DNA]</scope>
    <source>
        <strain evidence="4 5">B-23453</strain>
    </source>
</reference>
<feature type="coiled-coil region" evidence="1">
    <location>
        <begin position="371"/>
        <end position="405"/>
    </location>
</feature>
<evidence type="ECO:0000313" key="4">
    <source>
        <dbReference type="EMBL" id="MED1201555.1"/>
    </source>
</evidence>
<feature type="domain" description="VWFA" evidence="3">
    <location>
        <begin position="443"/>
        <end position="634"/>
    </location>
</feature>
<evidence type="ECO:0000313" key="5">
    <source>
        <dbReference type="Proteomes" id="UP001341444"/>
    </source>
</evidence>
<dbReference type="InterPro" id="IPR036465">
    <property type="entry name" value="vWFA_dom_sf"/>
</dbReference>
<protein>
    <submittedName>
        <fullName evidence="4">DUF444 family protein</fullName>
    </submittedName>
</protein>
<evidence type="ECO:0000256" key="2">
    <source>
        <dbReference type="SAM" id="MobiDB-lite"/>
    </source>
</evidence>
<evidence type="ECO:0000256" key="1">
    <source>
        <dbReference type="SAM" id="Coils"/>
    </source>
</evidence>
<accession>A0ABU6MER8</accession>
<feature type="region of interest" description="Disordered" evidence="2">
    <location>
        <begin position="245"/>
        <end position="273"/>
    </location>
</feature>
<dbReference type="PANTHER" id="PTHR41248:SF1">
    <property type="entry name" value="NORD PROTEIN"/>
    <property type="match status" value="1"/>
</dbReference>